<proteinExistence type="inferred from homology"/>
<dbReference type="Proteomes" id="UP000662814">
    <property type="component" value="Chromosome"/>
</dbReference>
<evidence type="ECO:0000313" key="9">
    <source>
        <dbReference type="Proteomes" id="UP000662814"/>
    </source>
</evidence>
<dbReference type="HAMAP" id="MF_00182">
    <property type="entry name" value="Formyl_trans"/>
    <property type="match status" value="1"/>
</dbReference>
<organism evidence="8 9">
    <name type="scientific">Paramicrobacterium chengjingii</name>
    <dbReference type="NCBI Taxonomy" id="2769067"/>
    <lineage>
        <taxon>Bacteria</taxon>
        <taxon>Bacillati</taxon>
        <taxon>Actinomycetota</taxon>
        <taxon>Actinomycetes</taxon>
        <taxon>Micrococcales</taxon>
        <taxon>Microbacteriaceae</taxon>
        <taxon>Paramicrobacterium</taxon>
    </lineage>
</organism>
<comment type="similarity">
    <text evidence="1 5">Belongs to the Fmt family.</text>
</comment>
<dbReference type="SUPFAM" id="SSF53328">
    <property type="entry name" value="Formyltransferase"/>
    <property type="match status" value="1"/>
</dbReference>
<dbReference type="InterPro" id="IPR011034">
    <property type="entry name" value="Formyl_transferase-like_C_sf"/>
</dbReference>
<gene>
    <name evidence="5 8" type="primary">fmt</name>
    <name evidence="8" type="ORF">HCR76_08220</name>
</gene>
<evidence type="ECO:0000259" key="7">
    <source>
        <dbReference type="Pfam" id="PF02911"/>
    </source>
</evidence>
<keyword evidence="4 5" id="KW-0648">Protein biosynthesis</keyword>
<dbReference type="InterPro" id="IPR005793">
    <property type="entry name" value="Formyl_trans_C"/>
</dbReference>
<feature type="binding site" evidence="5">
    <location>
        <begin position="108"/>
        <end position="111"/>
    </location>
    <ligand>
        <name>(6S)-5,6,7,8-tetrahydrofolate</name>
        <dbReference type="ChEBI" id="CHEBI:57453"/>
    </ligand>
</feature>
<dbReference type="InterPro" id="IPR036477">
    <property type="entry name" value="Formyl_transf_N_sf"/>
</dbReference>
<dbReference type="CDD" id="cd08646">
    <property type="entry name" value="FMT_core_Met-tRNA-FMT_N"/>
    <property type="match status" value="1"/>
</dbReference>
<keyword evidence="3 5" id="KW-0808">Transferase</keyword>
<feature type="domain" description="Formyl transferase C-terminal" evidence="7">
    <location>
        <begin position="201"/>
        <end position="298"/>
    </location>
</feature>
<dbReference type="EC" id="2.1.2.9" evidence="2 5"/>
<dbReference type="Pfam" id="PF00551">
    <property type="entry name" value="Formyl_trans_N"/>
    <property type="match status" value="1"/>
</dbReference>
<evidence type="ECO:0000256" key="5">
    <source>
        <dbReference type="HAMAP-Rule" id="MF_00182"/>
    </source>
</evidence>
<evidence type="ECO:0000256" key="4">
    <source>
        <dbReference type="ARBA" id="ARBA00022917"/>
    </source>
</evidence>
<dbReference type="Gene3D" id="3.40.50.12230">
    <property type="match status" value="1"/>
</dbReference>
<evidence type="ECO:0000313" key="8">
    <source>
        <dbReference type="EMBL" id="QPZ39985.1"/>
    </source>
</evidence>
<protein>
    <recommendedName>
        <fullName evidence="2 5">Methionyl-tRNA formyltransferase</fullName>
        <ecNumber evidence="2 5">2.1.2.9</ecNumber>
    </recommendedName>
</protein>
<evidence type="ECO:0000256" key="2">
    <source>
        <dbReference type="ARBA" id="ARBA00012261"/>
    </source>
</evidence>
<name>A0ABX6YMR9_9MICO</name>
<dbReference type="EMBL" id="CP061169">
    <property type="protein sequence ID" value="QPZ39985.1"/>
    <property type="molecule type" value="Genomic_DNA"/>
</dbReference>
<dbReference type="PANTHER" id="PTHR11138:SF5">
    <property type="entry name" value="METHIONYL-TRNA FORMYLTRANSFERASE, MITOCHONDRIAL"/>
    <property type="match status" value="1"/>
</dbReference>
<dbReference type="InterPro" id="IPR005794">
    <property type="entry name" value="Fmt"/>
</dbReference>
<evidence type="ECO:0000259" key="6">
    <source>
        <dbReference type="Pfam" id="PF00551"/>
    </source>
</evidence>
<evidence type="ECO:0000256" key="1">
    <source>
        <dbReference type="ARBA" id="ARBA00010699"/>
    </source>
</evidence>
<dbReference type="NCBIfam" id="TIGR00460">
    <property type="entry name" value="fmt"/>
    <property type="match status" value="1"/>
</dbReference>
<dbReference type="InterPro" id="IPR044135">
    <property type="entry name" value="Met-tRNA-FMT_C"/>
</dbReference>
<keyword evidence="9" id="KW-1185">Reference proteome</keyword>
<sequence>MRIVFAGTPAAAVPSLQALALSHHSLCAVITREDAPQGRKRTLTPSPVALRATELGLPVIKANRLNAEVAAHIASLDVDLGVIVAYGGLVREPLLSTPRAGWINLHFSALPLWRGAAPVQRALINGDTTIDTTVFQLTRGLDEGDIWCASTTPIFDDETAGELLARLALSGAEDLIAAVAGIESHALEPRPQTGSSRYAEKLTLADGHLDLREPAESVFNRFRGVTPEPGAYVTVNGERFKILAAARGDDAPPLSPGTFALVNREVLVGTGTSPIVLTRVQPAGKAAMNAEDWWRGQRQQELSADLKENE</sequence>
<dbReference type="GO" id="GO:0004479">
    <property type="term" value="F:methionyl-tRNA formyltransferase activity"/>
    <property type="evidence" value="ECO:0007669"/>
    <property type="project" value="UniProtKB-EC"/>
</dbReference>
<dbReference type="CDD" id="cd08704">
    <property type="entry name" value="Met_tRNA_FMT_C"/>
    <property type="match status" value="1"/>
</dbReference>
<dbReference type="InterPro" id="IPR041711">
    <property type="entry name" value="Met-tRNA-FMT_N"/>
</dbReference>
<dbReference type="PANTHER" id="PTHR11138">
    <property type="entry name" value="METHIONYL-TRNA FORMYLTRANSFERASE"/>
    <property type="match status" value="1"/>
</dbReference>
<dbReference type="RefSeq" id="WP_166989890.1">
    <property type="nucleotide sequence ID" value="NZ_CP061169.1"/>
</dbReference>
<dbReference type="Pfam" id="PF02911">
    <property type="entry name" value="Formyl_trans_C"/>
    <property type="match status" value="1"/>
</dbReference>
<feature type="domain" description="Formyl transferase N-terminal" evidence="6">
    <location>
        <begin position="1"/>
        <end position="178"/>
    </location>
</feature>
<evidence type="ECO:0000256" key="3">
    <source>
        <dbReference type="ARBA" id="ARBA00022679"/>
    </source>
</evidence>
<dbReference type="InterPro" id="IPR002376">
    <property type="entry name" value="Formyl_transf_N"/>
</dbReference>
<dbReference type="SUPFAM" id="SSF50486">
    <property type="entry name" value="FMT C-terminal domain-like"/>
    <property type="match status" value="1"/>
</dbReference>
<reference evidence="8 9" key="1">
    <citation type="submission" date="2020-12" db="EMBL/GenBank/DDBJ databases">
        <title>Microbacterium sp. HY060.</title>
        <authorList>
            <person name="Zhou J."/>
        </authorList>
    </citation>
    <scope>NUCLEOTIDE SEQUENCE [LARGE SCALE GENOMIC DNA]</scope>
    <source>
        <strain evidence="8 9">HY60</strain>
    </source>
</reference>
<accession>A0ABX6YMR9</accession>
<comment type="function">
    <text evidence="5">Attaches a formyl group to the free amino group of methionyl-tRNA(fMet). The formyl group appears to play a dual role in the initiator identity of N-formylmethionyl-tRNA by promoting its recognition by IF2 and preventing the misappropriation of this tRNA by the elongation apparatus.</text>
</comment>
<comment type="catalytic activity">
    <reaction evidence="5">
        <text>L-methionyl-tRNA(fMet) + (6R)-10-formyltetrahydrofolate = N-formyl-L-methionyl-tRNA(fMet) + (6S)-5,6,7,8-tetrahydrofolate + H(+)</text>
        <dbReference type="Rhea" id="RHEA:24380"/>
        <dbReference type="Rhea" id="RHEA-COMP:9952"/>
        <dbReference type="Rhea" id="RHEA-COMP:9953"/>
        <dbReference type="ChEBI" id="CHEBI:15378"/>
        <dbReference type="ChEBI" id="CHEBI:57453"/>
        <dbReference type="ChEBI" id="CHEBI:78530"/>
        <dbReference type="ChEBI" id="CHEBI:78844"/>
        <dbReference type="ChEBI" id="CHEBI:195366"/>
        <dbReference type="EC" id="2.1.2.9"/>
    </reaction>
</comment>